<gene>
    <name evidence="1" type="ORF">HMPREF0201_01755</name>
</gene>
<comment type="caution">
    <text evidence="1">The sequence shown here is derived from an EMBL/GenBank/DDBJ whole genome shotgun (WGS) entry which is preliminary data.</text>
</comment>
<dbReference type="PATRIC" id="fig|566551.4.peg.1621"/>
<dbReference type="HOGENOM" id="CLU_929678_0_0_6"/>
<name>S3IXW4_9ENTR</name>
<dbReference type="Proteomes" id="UP000014585">
    <property type="component" value="Unassembled WGS sequence"/>
</dbReference>
<sequence>MGKFFRKDKAISNFAASHPEMAADNVAKLKANAVKISEHYRKMKELEKSRPNDWWETKEKTFVDDYRTEAQPFRELILEGLKLLPDDIQKMVQEHIVIGQIVGDWDFLNERFENIGISKNSDGQYRAASLDRGISFGVGFWGKSKPEGYLQAVSQRPPAFLPLESEFVREKAVFGSDLPELGKDFSYMPYADVARLSSGKAEWLPETLKKIAYRITVANEHNIIHNILNDTLIDASDAGLENHQFLSKAQTQTIFDSRLQHVIEQAGGIEAVRLWALNNAAEAQRISVEVAAIQKSLGY</sequence>
<reference evidence="1 2" key="1">
    <citation type="submission" date="2013-04" db="EMBL/GenBank/DDBJ databases">
        <authorList>
            <person name="Weinstock G."/>
            <person name="Sodergren E."/>
            <person name="Lobos E.A."/>
            <person name="Fulton L."/>
            <person name="Fulton R."/>
            <person name="Courtney L."/>
            <person name="Fronick C."/>
            <person name="O'Laughlin M."/>
            <person name="Godfrey J."/>
            <person name="Wilson R.M."/>
            <person name="Miner T."/>
            <person name="Farmer C."/>
            <person name="Delehaunty K."/>
            <person name="Cordes M."/>
            <person name="Minx P."/>
            <person name="Tomlinson C."/>
            <person name="Chen J."/>
            <person name="Wollam A."/>
            <person name="Pepin K.H."/>
            <person name="Palsikar V.B."/>
            <person name="Zhang X."/>
            <person name="Suruliraj S."/>
            <person name="Perna N.T."/>
            <person name="Plunkett G."/>
            <person name="Warren W."/>
            <person name="Mitreva M."/>
            <person name="Mardis E.R."/>
            <person name="Wilson R.K."/>
        </authorList>
    </citation>
    <scope>NUCLEOTIDE SEQUENCE [LARGE SCALE GENOMIC DNA]</scope>
    <source>
        <strain evidence="1 2">DSM 4568</strain>
    </source>
</reference>
<accession>S3IXW4</accession>
<dbReference type="EMBL" id="ATDT01000010">
    <property type="protein sequence ID" value="EPF17775.1"/>
    <property type="molecule type" value="Genomic_DNA"/>
</dbReference>
<proteinExistence type="predicted"/>
<evidence type="ECO:0000313" key="2">
    <source>
        <dbReference type="Proteomes" id="UP000014585"/>
    </source>
</evidence>
<evidence type="ECO:0000313" key="1">
    <source>
        <dbReference type="EMBL" id="EPF17775.1"/>
    </source>
</evidence>
<dbReference type="AlphaFoldDB" id="S3IXW4"/>
<organism evidence="1 2">
    <name type="scientific">Cedecea davisae DSM 4568</name>
    <dbReference type="NCBI Taxonomy" id="566551"/>
    <lineage>
        <taxon>Bacteria</taxon>
        <taxon>Pseudomonadati</taxon>
        <taxon>Pseudomonadota</taxon>
        <taxon>Gammaproteobacteria</taxon>
        <taxon>Enterobacterales</taxon>
        <taxon>Enterobacteriaceae</taxon>
        <taxon>Cedecea</taxon>
    </lineage>
</organism>
<protein>
    <submittedName>
        <fullName evidence="1">Uncharacterized protein</fullName>
    </submittedName>
</protein>